<dbReference type="GeneID" id="115755816"/>
<proteinExistence type="predicted"/>
<feature type="compositionally biased region" description="Basic and acidic residues" evidence="1">
    <location>
        <begin position="29"/>
        <end position="45"/>
    </location>
</feature>
<protein>
    <submittedName>
        <fullName evidence="3">Uncharacterized protein LOC115755816 isoform X1</fullName>
    </submittedName>
</protein>
<evidence type="ECO:0000313" key="3">
    <source>
        <dbReference type="RefSeq" id="XP_048139725.1"/>
    </source>
</evidence>
<feature type="compositionally biased region" description="Pro residues" evidence="1">
    <location>
        <begin position="82"/>
        <end position="91"/>
    </location>
</feature>
<keyword evidence="2" id="KW-1185">Reference proteome</keyword>
<feature type="compositionally biased region" description="Basic and acidic residues" evidence="1">
    <location>
        <begin position="121"/>
        <end position="131"/>
    </location>
</feature>
<dbReference type="Proteomes" id="UP000827889">
    <property type="component" value="Chromosome 8"/>
</dbReference>
<gene>
    <name evidence="3" type="primary">LOC115755816</name>
</gene>
<reference evidence="3" key="1">
    <citation type="submission" date="2025-08" db="UniProtKB">
        <authorList>
            <consortium name="RefSeq"/>
        </authorList>
    </citation>
    <scope>IDENTIFICATION</scope>
    <source>
        <tissue evidence="3">Leaf</tissue>
    </source>
</reference>
<name>A0ABM3HSZ1_9MYRT</name>
<evidence type="ECO:0000313" key="2">
    <source>
        <dbReference type="Proteomes" id="UP000827889"/>
    </source>
</evidence>
<accession>A0ABM3HSZ1</accession>
<sequence>MQHNVPVFQGLVPMNTGELFPLTQLRSTSQKERRERSQRLPKAMEDMEEDGHISQTSSPPTPPSPLPISTGPGNQKYYFSPSPTPSPPFSPPQSSHTSAENLPLLQESSVPTRTPPLAFSLDRKQADEAEDSRSSCLKDLLEWFIRRCCNCFIESYTSRSHHQLH</sequence>
<feature type="region of interest" description="Disordered" evidence="1">
    <location>
        <begin position="1"/>
        <end position="131"/>
    </location>
</feature>
<organism evidence="2 3">
    <name type="scientific">Rhodamnia argentea</name>
    <dbReference type="NCBI Taxonomy" id="178133"/>
    <lineage>
        <taxon>Eukaryota</taxon>
        <taxon>Viridiplantae</taxon>
        <taxon>Streptophyta</taxon>
        <taxon>Embryophyta</taxon>
        <taxon>Tracheophyta</taxon>
        <taxon>Spermatophyta</taxon>
        <taxon>Magnoliopsida</taxon>
        <taxon>eudicotyledons</taxon>
        <taxon>Gunneridae</taxon>
        <taxon>Pentapetalae</taxon>
        <taxon>rosids</taxon>
        <taxon>malvids</taxon>
        <taxon>Myrtales</taxon>
        <taxon>Myrtaceae</taxon>
        <taxon>Myrtoideae</taxon>
        <taxon>Myrteae</taxon>
        <taxon>Australasian group</taxon>
        <taxon>Rhodamnia</taxon>
    </lineage>
</organism>
<evidence type="ECO:0000256" key="1">
    <source>
        <dbReference type="SAM" id="MobiDB-lite"/>
    </source>
</evidence>
<dbReference type="RefSeq" id="XP_048139725.1">
    <property type="nucleotide sequence ID" value="XM_048283768.1"/>
</dbReference>